<dbReference type="Pfam" id="PF01339">
    <property type="entry name" value="CheB_methylest"/>
    <property type="match status" value="1"/>
</dbReference>
<protein>
    <recommendedName>
        <fullName evidence="2">protein-glutamate methylesterase</fullName>
        <ecNumber evidence="2">3.1.1.61</ecNumber>
    </recommendedName>
</protein>
<keyword evidence="1" id="KW-0378">Hydrolase</keyword>
<comment type="caution">
    <text evidence="5">The sequence shown here is derived from an EMBL/GenBank/DDBJ whole genome shotgun (WGS) entry which is preliminary data.</text>
</comment>
<feature type="domain" description="CheB-type methylesterase" evidence="4">
    <location>
        <begin position="2"/>
        <end position="77"/>
    </location>
</feature>
<dbReference type="PANTHER" id="PTHR42872">
    <property type="entry name" value="PROTEIN-GLUTAMATE METHYLESTERASE/PROTEIN-GLUTAMINE GLUTAMINASE"/>
    <property type="match status" value="1"/>
</dbReference>
<dbReference type="InterPro" id="IPR035909">
    <property type="entry name" value="CheB_C"/>
</dbReference>
<dbReference type="InterPro" id="IPR000673">
    <property type="entry name" value="Sig_transdc_resp-reg_Me-estase"/>
</dbReference>
<proteinExistence type="predicted"/>
<reference evidence="5 6" key="1">
    <citation type="submission" date="2017-03" db="EMBL/GenBank/DDBJ databases">
        <title>Genome analysis of strain PAMC 26577.</title>
        <authorList>
            <person name="Oh H.-M."/>
            <person name="Yang J.-A."/>
        </authorList>
    </citation>
    <scope>NUCLEOTIDE SEQUENCE [LARGE SCALE GENOMIC DNA]</scope>
    <source>
        <strain evidence="5 6">PAMC 26577</strain>
    </source>
</reference>
<name>A0A242N905_CABSO</name>
<evidence type="ECO:0000256" key="2">
    <source>
        <dbReference type="ARBA" id="ARBA00039140"/>
    </source>
</evidence>
<organism evidence="5 6">
    <name type="scientific">Caballeronia sordidicola</name>
    <name type="common">Burkholderia sordidicola</name>
    <dbReference type="NCBI Taxonomy" id="196367"/>
    <lineage>
        <taxon>Bacteria</taxon>
        <taxon>Pseudomonadati</taxon>
        <taxon>Pseudomonadota</taxon>
        <taxon>Betaproteobacteria</taxon>
        <taxon>Burkholderiales</taxon>
        <taxon>Burkholderiaceae</taxon>
        <taxon>Caballeronia</taxon>
    </lineage>
</organism>
<dbReference type="PANTHER" id="PTHR42872:SF6">
    <property type="entry name" value="PROTEIN-GLUTAMATE METHYLESTERASE_PROTEIN-GLUTAMINE GLUTAMINASE"/>
    <property type="match status" value="1"/>
</dbReference>
<dbReference type="GO" id="GO:0008984">
    <property type="term" value="F:protein-glutamate methylesterase activity"/>
    <property type="evidence" value="ECO:0007669"/>
    <property type="project" value="UniProtKB-EC"/>
</dbReference>
<comment type="catalytic activity">
    <reaction evidence="3">
        <text>[protein]-L-glutamate 5-O-methyl ester + H2O = L-glutamyl-[protein] + methanol + H(+)</text>
        <dbReference type="Rhea" id="RHEA:23236"/>
        <dbReference type="Rhea" id="RHEA-COMP:10208"/>
        <dbReference type="Rhea" id="RHEA-COMP:10311"/>
        <dbReference type="ChEBI" id="CHEBI:15377"/>
        <dbReference type="ChEBI" id="CHEBI:15378"/>
        <dbReference type="ChEBI" id="CHEBI:17790"/>
        <dbReference type="ChEBI" id="CHEBI:29973"/>
        <dbReference type="ChEBI" id="CHEBI:82795"/>
        <dbReference type="EC" id="3.1.1.61"/>
    </reaction>
</comment>
<evidence type="ECO:0000313" key="5">
    <source>
        <dbReference type="EMBL" id="OTP79636.1"/>
    </source>
</evidence>
<dbReference type="Gene3D" id="3.40.50.180">
    <property type="entry name" value="Methylesterase CheB, C-terminal domain"/>
    <property type="match status" value="1"/>
</dbReference>
<dbReference type="SUPFAM" id="SSF52738">
    <property type="entry name" value="Methylesterase CheB, C-terminal domain"/>
    <property type="match status" value="1"/>
</dbReference>
<evidence type="ECO:0000256" key="3">
    <source>
        <dbReference type="ARBA" id="ARBA00048267"/>
    </source>
</evidence>
<sequence>MDELYKSVALHAGNRSVAILLSGALDDGSRGTEAVHHAGGLTFVLEPGAKPKGMQQNAIDFDGPISYVGSLPDIAELLRVLLPASSGG</sequence>
<dbReference type="GO" id="GO:0006935">
    <property type="term" value="P:chemotaxis"/>
    <property type="evidence" value="ECO:0007669"/>
    <property type="project" value="InterPro"/>
</dbReference>
<accession>A0A242N905</accession>
<gene>
    <name evidence="5" type="ORF">PAMC26577_01815</name>
</gene>
<dbReference type="GO" id="GO:0005737">
    <property type="term" value="C:cytoplasm"/>
    <property type="evidence" value="ECO:0007669"/>
    <property type="project" value="InterPro"/>
</dbReference>
<evidence type="ECO:0000313" key="6">
    <source>
        <dbReference type="Proteomes" id="UP000195221"/>
    </source>
</evidence>
<dbReference type="AlphaFoldDB" id="A0A242N905"/>
<dbReference type="EC" id="3.1.1.61" evidence="2"/>
<evidence type="ECO:0000256" key="1">
    <source>
        <dbReference type="ARBA" id="ARBA00022801"/>
    </source>
</evidence>
<evidence type="ECO:0000259" key="4">
    <source>
        <dbReference type="Pfam" id="PF01339"/>
    </source>
</evidence>
<dbReference type="GO" id="GO:0000156">
    <property type="term" value="F:phosphorelay response regulator activity"/>
    <property type="evidence" value="ECO:0007669"/>
    <property type="project" value="InterPro"/>
</dbReference>
<dbReference type="Proteomes" id="UP000195221">
    <property type="component" value="Unassembled WGS sequence"/>
</dbReference>
<dbReference type="EMBL" id="NBTZ01000009">
    <property type="protein sequence ID" value="OTP79636.1"/>
    <property type="molecule type" value="Genomic_DNA"/>
</dbReference>